<evidence type="ECO:0000256" key="7">
    <source>
        <dbReference type="ARBA" id="ARBA00022777"/>
    </source>
</evidence>
<evidence type="ECO:0000256" key="5">
    <source>
        <dbReference type="ARBA" id="ARBA00022679"/>
    </source>
</evidence>
<evidence type="ECO:0000259" key="13">
    <source>
        <dbReference type="PROSITE" id="PS50885"/>
    </source>
</evidence>
<dbReference type="InterPro" id="IPR050428">
    <property type="entry name" value="TCS_sensor_his_kinase"/>
</dbReference>
<dbReference type="OrthoDB" id="9786919at2"/>
<dbReference type="SMART" id="SM00304">
    <property type="entry name" value="HAMP"/>
    <property type="match status" value="1"/>
</dbReference>
<evidence type="ECO:0000256" key="2">
    <source>
        <dbReference type="ARBA" id="ARBA00004236"/>
    </source>
</evidence>
<dbReference type="Gene3D" id="3.30.565.10">
    <property type="entry name" value="Histidine kinase-like ATPase, C-terminal domain"/>
    <property type="match status" value="1"/>
</dbReference>
<dbReference type="GO" id="GO:0000155">
    <property type="term" value="F:phosphorelay sensor kinase activity"/>
    <property type="evidence" value="ECO:0007669"/>
    <property type="project" value="InterPro"/>
</dbReference>
<keyword evidence="7 14" id="KW-0418">Kinase</keyword>
<dbReference type="InterPro" id="IPR003661">
    <property type="entry name" value="HisK_dim/P_dom"/>
</dbReference>
<evidence type="ECO:0000313" key="15">
    <source>
        <dbReference type="Proteomes" id="UP000248627"/>
    </source>
</evidence>
<keyword evidence="15" id="KW-1185">Reference proteome</keyword>
<evidence type="ECO:0000313" key="14">
    <source>
        <dbReference type="EMBL" id="PZF94441.1"/>
    </source>
</evidence>
<dbReference type="Proteomes" id="UP000248627">
    <property type="component" value="Unassembled WGS sequence"/>
</dbReference>
<dbReference type="PANTHER" id="PTHR45436">
    <property type="entry name" value="SENSOR HISTIDINE KINASE YKOH"/>
    <property type="match status" value="1"/>
</dbReference>
<dbReference type="PROSITE" id="PS50885">
    <property type="entry name" value="HAMP"/>
    <property type="match status" value="1"/>
</dbReference>
<keyword evidence="6 11" id="KW-0812">Transmembrane</keyword>
<dbReference type="Gene3D" id="1.10.287.130">
    <property type="match status" value="1"/>
</dbReference>
<keyword evidence="8 11" id="KW-1133">Transmembrane helix</keyword>
<sequence length="479" mass="51116">MIRRLPLSYLAFALLILVCLELPMGYIFARGERLQMVGELEHQAEILGAYADSAIRNGEHHLLDTFARQGAEKLGGDVLVVDQNGSVLASSRSLAGENLREAPELVAALSGSGTIGVRAMERDGTQFLSVAVPTEPGPVVRGAVRLTIPTASLEGRIHKFWLSLLVAGLTVLTAVAIVAVALARWISQPIRELEQATAGLAAGALTQPAPTSTGPPELRRLAATFNRTAQRLQKLIESQQSFTGHASHQLKTPLAALRLRLENLEPDVLPAGQANLSAAATEIDRLSAMIDGLLMMARLDEAAMEPEPTDLDRVIEDRVRHWEFTAARRRVRVRTAGTPVGVVWAVPGAVEQIIDNLVANALNVSPPKSTITVGRRFRPMSRAERHRAPIIVEMHVIDEGPGLRPAEAARAFDRFWRAPGAPKGGTGLGLALVAQLAEASGGRAVLLPAASGGVDAVVTFPAVTQPAPRRTDSPVPARV</sequence>
<dbReference type="PANTHER" id="PTHR45436:SF5">
    <property type="entry name" value="SENSOR HISTIDINE KINASE TRCS"/>
    <property type="match status" value="1"/>
</dbReference>
<dbReference type="Pfam" id="PF00672">
    <property type="entry name" value="HAMP"/>
    <property type="match status" value="1"/>
</dbReference>
<reference evidence="14 15" key="1">
    <citation type="submission" date="2018-01" db="EMBL/GenBank/DDBJ databases">
        <title>Draft genome sequence of Jishengella endophytica.</title>
        <authorList>
            <person name="Sahin N."/>
            <person name="Ay H."/>
            <person name="Saygin H."/>
        </authorList>
    </citation>
    <scope>NUCLEOTIDE SEQUENCE [LARGE SCALE GENOMIC DNA]</scope>
    <source>
        <strain evidence="14 15">DSM 45430</strain>
    </source>
</reference>
<evidence type="ECO:0000256" key="10">
    <source>
        <dbReference type="ARBA" id="ARBA00023136"/>
    </source>
</evidence>
<evidence type="ECO:0000256" key="6">
    <source>
        <dbReference type="ARBA" id="ARBA00022692"/>
    </source>
</evidence>
<dbReference type="InterPro" id="IPR005467">
    <property type="entry name" value="His_kinase_dom"/>
</dbReference>
<dbReference type="EC" id="2.7.13.3" evidence="3"/>
<evidence type="ECO:0000256" key="4">
    <source>
        <dbReference type="ARBA" id="ARBA00022553"/>
    </source>
</evidence>
<dbReference type="Pfam" id="PF02518">
    <property type="entry name" value="HATPase_c"/>
    <property type="match status" value="1"/>
</dbReference>
<dbReference type="EMBL" id="POTX01000106">
    <property type="protein sequence ID" value="PZF94441.1"/>
    <property type="molecule type" value="Genomic_DNA"/>
</dbReference>
<feature type="transmembrane region" description="Helical" evidence="11">
    <location>
        <begin position="160"/>
        <end position="183"/>
    </location>
</feature>
<comment type="subcellular location">
    <subcellularLocation>
        <location evidence="2">Cell membrane</location>
    </subcellularLocation>
</comment>
<keyword evidence="9" id="KW-0902">Two-component regulatory system</keyword>
<dbReference type="InterPro" id="IPR003660">
    <property type="entry name" value="HAMP_dom"/>
</dbReference>
<comment type="caution">
    <text evidence="14">The sequence shown here is derived from an EMBL/GenBank/DDBJ whole genome shotgun (WGS) entry which is preliminary data.</text>
</comment>
<proteinExistence type="predicted"/>
<gene>
    <name evidence="14" type="ORF">C1I93_16575</name>
</gene>
<dbReference type="PRINTS" id="PR00344">
    <property type="entry name" value="BCTRLSENSOR"/>
</dbReference>
<feature type="domain" description="Histidine kinase" evidence="12">
    <location>
        <begin position="245"/>
        <end position="464"/>
    </location>
</feature>
<evidence type="ECO:0000259" key="12">
    <source>
        <dbReference type="PROSITE" id="PS50109"/>
    </source>
</evidence>
<dbReference type="Gene3D" id="6.10.340.10">
    <property type="match status" value="1"/>
</dbReference>
<dbReference type="PROSITE" id="PS50109">
    <property type="entry name" value="HIS_KIN"/>
    <property type="match status" value="1"/>
</dbReference>
<dbReference type="AlphaFoldDB" id="A0A2W2C4M1"/>
<dbReference type="GO" id="GO:0005886">
    <property type="term" value="C:plasma membrane"/>
    <property type="evidence" value="ECO:0007669"/>
    <property type="project" value="UniProtKB-SubCell"/>
</dbReference>
<dbReference type="InterPro" id="IPR036097">
    <property type="entry name" value="HisK_dim/P_sf"/>
</dbReference>
<comment type="catalytic activity">
    <reaction evidence="1">
        <text>ATP + protein L-histidine = ADP + protein N-phospho-L-histidine.</text>
        <dbReference type="EC" id="2.7.13.3"/>
    </reaction>
</comment>
<evidence type="ECO:0000256" key="3">
    <source>
        <dbReference type="ARBA" id="ARBA00012438"/>
    </source>
</evidence>
<evidence type="ECO:0000256" key="8">
    <source>
        <dbReference type="ARBA" id="ARBA00022989"/>
    </source>
</evidence>
<keyword evidence="5" id="KW-0808">Transferase</keyword>
<dbReference type="SMART" id="SM00388">
    <property type="entry name" value="HisKA"/>
    <property type="match status" value="1"/>
</dbReference>
<dbReference type="CDD" id="cd00082">
    <property type="entry name" value="HisKA"/>
    <property type="match status" value="1"/>
</dbReference>
<dbReference type="SUPFAM" id="SSF55874">
    <property type="entry name" value="ATPase domain of HSP90 chaperone/DNA topoisomerase II/histidine kinase"/>
    <property type="match status" value="1"/>
</dbReference>
<evidence type="ECO:0000256" key="9">
    <source>
        <dbReference type="ARBA" id="ARBA00023012"/>
    </source>
</evidence>
<accession>A0A2W2C4M1</accession>
<dbReference type="SUPFAM" id="SSF47384">
    <property type="entry name" value="Homodimeric domain of signal transducing histidine kinase"/>
    <property type="match status" value="1"/>
</dbReference>
<name>A0A2W2C4M1_9ACTN</name>
<dbReference type="InterPro" id="IPR003594">
    <property type="entry name" value="HATPase_dom"/>
</dbReference>
<dbReference type="SUPFAM" id="SSF158472">
    <property type="entry name" value="HAMP domain-like"/>
    <property type="match status" value="1"/>
</dbReference>
<keyword evidence="10 11" id="KW-0472">Membrane</keyword>
<dbReference type="Pfam" id="PF00512">
    <property type="entry name" value="HisKA"/>
    <property type="match status" value="1"/>
</dbReference>
<organism evidence="14 15">
    <name type="scientific">Micromonospora endophytica</name>
    <dbReference type="NCBI Taxonomy" id="515350"/>
    <lineage>
        <taxon>Bacteria</taxon>
        <taxon>Bacillati</taxon>
        <taxon>Actinomycetota</taxon>
        <taxon>Actinomycetes</taxon>
        <taxon>Micromonosporales</taxon>
        <taxon>Micromonosporaceae</taxon>
        <taxon>Micromonospora</taxon>
    </lineage>
</organism>
<dbReference type="RefSeq" id="WP_111244201.1">
    <property type="nucleotide sequence ID" value="NZ_POTX01000106.1"/>
</dbReference>
<evidence type="ECO:0000256" key="1">
    <source>
        <dbReference type="ARBA" id="ARBA00000085"/>
    </source>
</evidence>
<protein>
    <recommendedName>
        <fullName evidence="3">histidine kinase</fullName>
        <ecNumber evidence="3">2.7.13.3</ecNumber>
    </recommendedName>
</protein>
<keyword evidence="4" id="KW-0597">Phosphoprotein</keyword>
<dbReference type="InterPro" id="IPR004358">
    <property type="entry name" value="Sig_transdc_His_kin-like_C"/>
</dbReference>
<evidence type="ECO:0000256" key="11">
    <source>
        <dbReference type="SAM" id="Phobius"/>
    </source>
</evidence>
<dbReference type="SMART" id="SM00387">
    <property type="entry name" value="HATPase_c"/>
    <property type="match status" value="1"/>
</dbReference>
<dbReference type="InterPro" id="IPR036890">
    <property type="entry name" value="HATPase_C_sf"/>
</dbReference>
<feature type="domain" description="HAMP" evidence="13">
    <location>
        <begin position="184"/>
        <end position="237"/>
    </location>
</feature>